<proteinExistence type="predicted"/>
<comment type="caution">
    <text evidence="1">The sequence shown here is derived from an EMBL/GenBank/DDBJ whole genome shotgun (WGS) entry which is preliminary data.</text>
</comment>
<dbReference type="Proteomes" id="UP000078396">
    <property type="component" value="Unassembled WGS sequence"/>
</dbReference>
<gene>
    <name evidence="1" type="ORF">A4X20_14575</name>
</gene>
<name>A0A178M0U6_MYCIR</name>
<sequence length="234" mass="25789">MSTKDFDRAALVAKYGIDQPPRADNGTATAILNGERITTGARGADSGPLFDPNLSPAMWDRANTAIRDLRQAMAERRVRYDNHDYDQFDIENPPDDAVFIWSVGSRTVLVCCRAGASATDCRLRGPDYFSDMLRFFADIDDYRRYNSAADDELRCTVNLAENCTAQAPVFSGGTTRLLPLQRGQFVFLWRVCRACEALARETAEGNFKFGVISAQAQLPPGARIDPGSPVPPTL</sequence>
<dbReference type="AlphaFoldDB" id="A0A178M0U6"/>
<dbReference type="RefSeq" id="WP_064280673.1">
    <property type="nucleotide sequence ID" value="NZ_LWCS01000013.1"/>
</dbReference>
<dbReference type="OrthoDB" id="4749264at2"/>
<accession>A0A178M0U6</accession>
<organism evidence="1 2">
    <name type="scientific">Mycolicibacterium iranicum</name>
    <name type="common">Mycobacterium iranicum</name>
    <dbReference type="NCBI Taxonomy" id="912594"/>
    <lineage>
        <taxon>Bacteria</taxon>
        <taxon>Bacillati</taxon>
        <taxon>Actinomycetota</taxon>
        <taxon>Actinomycetes</taxon>
        <taxon>Mycobacteriales</taxon>
        <taxon>Mycobacteriaceae</taxon>
        <taxon>Mycolicibacterium</taxon>
    </lineage>
</organism>
<evidence type="ECO:0000313" key="1">
    <source>
        <dbReference type="EMBL" id="OAN40342.1"/>
    </source>
</evidence>
<evidence type="ECO:0000313" key="2">
    <source>
        <dbReference type="Proteomes" id="UP000078396"/>
    </source>
</evidence>
<reference evidence="1 2" key="1">
    <citation type="submission" date="2016-04" db="EMBL/GenBank/DDBJ databases">
        <title>Draft Genome Sequences of Staphylococcus capitis Strain H36, S. capitis Strain H65, S. cohnii Strain H62, S. hominis Strain H69, Mycobacterium iranicum Strain H39, Plantibacter sp. Strain H53, Pseudomonas oryzihabitans Strain H72, and Microbacterium sp. Strain H83, isolated from residential settings.</title>
        <authorList>
            <person name="Lymperopoulou D."/>
            <person name="Adams R.I."/>
            <person name="Lindow S."/>
            <person name="Coil D.A."/>
            <person name="Jospin G."/>
            <person name="Eisen J.A."/>
        </authorList>
    </citation>
    <scope>NUCLEOTIDE SEQUENCE [LARGE SCALE GENOMIC DNA]</scope>
    <source>
        <strain evidence="1 2">H39</strain>
    </source>
</reference>
<protein>
    <submittedName>
        <fullName evidence="1">Uncharacterized protein</fullName>
    </submittedName>
</protein>
<dbReference type="EMBL" id="LWCS01000013">
    <property type="protein sequence ID" value="OAN40342.1"/>
    <property type="molecule type" value="Genomic_DNA"/>
</dbReference>